<dbReference type="Proteomes" id="UP000276770">
    <property type="component" value="Unassembled WGS sequence"/>
</dbReference>
<dbReference type="OrthoDB" id="2182676at2"/>
<proteinExistence type="predicted"/>
<dbReference type="Pfam" id="PF04854">
    <property type="entry name" value="DUF624"/>
    <property type="match status" value="1"/>
</dbReference>
<dbReference type="EMBL" id="RCVZ01000010">
    <property type="protein sequence ID" value="RLQ94289.1"/>
    <property type="molecule type" value="Genomic_DNA"/>
</dbReference>
<gene>
    <name evidence="2" type="ORF">D9X91_14615</name>
</gene>
<evidence type="ECO:0000256" key="1">
    <source>
        <dbReference type="SAM" id="Phobius"/>
    </source>
</evidence>
<evidence type="ECO:0000313" key="2">
    <source>
        <dbReference type="EMBL" id="RLQ94289.1"/>
    </source>
</evidence>
<evidence type="ECO:0000313" key="3">
    <source>
        <dbReference type="Proteomes" id="UP000276770"/>
    </source>
</evidence>
<name>A0A3L7JVZ8_9BACI</name>
<feature type="transmembrane region" description="Helical" evidence="1">
    <location>
        <begin position="175"/>
        <end position="196"/>
    </location>
</feature>
<keyword evidence="1" id="KW-0812">Transmembrane</keyword>
<keyword evidence="1" id="KW-1133">Transmembrane helix</keyword>
<reference evidence="2 3" key="1">
    <citation type="submission" date="2018-10" db="EMBL/GenBank/DDBJ databases">
        <title>Falsibacillus sp. genome draft.</title>
        <authorList>
            <person name="Shi S."/>
        </authorList>
    </citation>
    <scope>NUCLEOTIDE SEQUENCE [LARGE SCALE GENOMIC DNA]</scope>
    <source>
        <strain evidence="2 3">GY 10110</strain>
    </source>
</reference>
<feature type="transmembrane region" description="Helical" evidence="1">
    <location>
        <begin position="106"/>
        <end position="131"/>
    </location>
</feature>
<protein>
    <submittedName>
        <fullName evidence="2">DUF624 domain-containing protein</fullName>
    </submittedName>
</protein>
<keyword evidence="1" id="KW-0472">Membrane</keyword>
<dbReference type="RefSeq" id="WP_121681380.1">
    <property type="nucleotide sequence ID" value="NZ_RCVZ01000010.1"/>
</dbReference>
<organism evidence="2 3">
    <name type="scientific">Falsibacillus albus</name>
    <dbReference type="NCBI Taxonomy" id="2478915"/>
    <lineage>
        <taxon>Bacteria</taxon>
        <taxon>Bacillati</taxon>
        <taxon>Bacillota</taxon>
        <taxon>Bacilli</taxon>
        <taxon>Bacillales</taxon>
        <taxon>Bacillaceae</taxon>
        <taxon>Falsibacillus</taxon>
    </lineage>
</organism>
<feature type="transmembrane region" description="Helical" evidence="1">
    <location>
        <begin position="20"/>
        <end position="53"/>
    </location>
</feature>
<accession>A0A3L7JVZ8</accession>
<feature type="transmembrane region" description="Helical" evidence="1">
    <location>
        <begin position="74"/>
        <end position="94"/>
    </location>
</feature>
<feature type="transmembrane region" description="Helical" evidence="1">
    <location>
        <begin position="143"/>
        <end position="169"/>
    </location>
</feature>
<sequence length="208" mass="24304">MPRLTGGLYTVMEWITRLVYLQFLWTVFLIFGLGVLGIFPSTFAMFAVARQWIRRQEDLPMTKYFWQMYRRDWLMANLIGWGMTAGSFILYFYHRLFLSFHGVLPFIISVLLLVVMAVYTMMLIMVIPVYVHYRLRWKEFIKCTALIAVSHPFHVAAIASVLFAGVLLLKMVPGFLPFFSVSPVCLAVMWLAHLAFQRIEKSRVMLIN</sequence>
<comment type="caution">
    <text evidence="2">The sequence shown here is derived from an EMBL/GenBank/DDBJ whole genome shotgun (WGS) entry which is preliminary data.</text>
</comment>
<dbReference type="AlphaFoldDB" id="A0A3L7JVZ8"/>
<dbReference type="InterPro" id="IPR006938">
    <property type="entry name" value="DUF624"/>
</dbReference>
<keyword evidence="3" id="KW-1185">Reference proteome</keyword>